<dbReference type="EMBL" id="VJOM01000005">
    <property type="protein sequence ID" value="TSE33185.1"/>
    <property type="molecule type" value="Genomic_DNA"/>
</dbReference>
<name>A0A554XBH6_9BURK</name>
<comment type="caution">
    <text evidence="1">The sequence shown here is derived from an EMBL/GenBank/DDBJ whole genome shotgun (WGS) entry which is preliminary data.</text>
</comment>
<dbReference type="STRING" id="307486.GCA_000807215_01836"/>
<sequence>MGEGALALLALWRDGAAVPAPPLVEAALREAEDAYAVLKAALLRAGAQDALALEAMDAWLRAASELRRGLQQIAKGATLLASLAEPGAPQAAAG</sequence>
<reference evidence="1 2" key="1">
    <citation type="submission" date="2019-07" db="EMBL/GenBank/DDBJ databases">
        <title>Tepidimonas taiwanensis I1-1 draft genome.</title>
        <authorList>
            <person name="Da Costa M.S."/>
            <person name="Froufe H.J.C."/>
            <person name="Egas C."/>
            <person name="Albuquerque L."/>
        </authorList>
    </citation>
    <scope>NUCLEOTIDE SEQUENCE [LARGE SCALE GENOMIC DNA]</scope>
    <source>
        <strain evidence="1 2">I1-1</strain>
    </source>
</reference>
<evidence type="ECO:0000313" key="2">
    <source>
        <dbReference type="Proteomes" id="UP000317763"/>
    </source>
</evidence>
<dbReference type="RefSeq" id="WP_143897497.1">
    <property type="nucleotide sequence ID" value="NZ_CP083911.1"/>
</dbReference>
<organism evidence="1 2">
    <name type="scientific">Tepidimonas taiwanensis</name>
    <dbReference type="NCBI Taxonomy" id="307486"/>
    <lineage>
        <taxon>Bacteria</taxon>
        <taxon>Pseudomonadati</taxon>
        <taxon>Pseudomonadota</taxon>
        <taxon>Betaproteobacteria</taxon>
        <taxon>Burkholderiales</taxon>
        <taxon>Tepidimonas</taxon>
    </lineage>
</organism>
<protein>
    <submittedName>
        <fullName evidence="1">Uncharacterized protein</fullName>
    </submittedName>
</protein>
<accession>A0A554XBH6</accession>
<keyword evidence="2" id="KW-1185">Reference proteome</keyword>
<proteinExistence type="predicted"/>
<dbReference type="AlphaFoldDB" id="A0A554XBH6"/>
<gene>
    <name evidence="1" type="ORF">Ttaiw_00731</name>
</gene>
<dbReference type="OrthoDB" id="9763003at2"/>
<evidence type="ECO:0000313" key="1">
    <source>
        <dbReference type="EMBL" id="TSE33185.1"/>
    </source>
</evidence>
<dbReference type="Proteomes" id="UP000317763">
    <property type="component" value="Unassembled WGS sequence"/>
</dbReference>